<evidence type="ECO:0000313" key="16">
    <source>
        <dbReference type="EMBL" id="QUS39403.1"/>
    </source>
</evidence>
<reference evidence="16 17" key="1">
    <citation type="submission" date="2019-02" db="EMBL/GenBank/DDBJ databases">
        <title>Emended description of the genus Rhodopseudomonas and description of Rhodopseudomonas albus sp. nov., a non-phototrophic, heavy-metal-tolerant bacterium isolated from garden soil.</title>
        <authorList>
            <person name="Bao Z."/>
            <person name="Cao W.W."/>
            <person name="Sato Y."/>
            <person name="Nishizawa T."/>
            <person name="Zhao J."/>
            <person name="Guo Y."/>
            <person name="Ohta H."/>
        </authorList>
    </citation>
    <scope>NUCLEOTIDE SEQUENCE [LARGE SCALE GENOMIC DNA]</scope>
    <source>
        <strain evidence="16 17">SK50-23</strain>
    </source>
</reference>
<keyword evidence="5 10" id="KW-0812">Transmembrane</keyword>
<dbReference type="InterPro" id="IPR036942">
    <property type="entry name" value="Beta-barrel_TonB_sf"/>
</dbReference>
<evidence type="ECO:0000256" key="3">
    <source>
        <dbReference type="ARBA" id="ARBA00022448"/>
    </source>
</evidence>
<evidence type="ECO:0000259" key="14">
    <source>
        <dbReference type="Pfam" id="PF00593"/>
    </source>
</evidence>
<keyword evidence="3 10" id="KW-0813">Transport</keyword>
<evidence type="ECO:0000256" key="8">
    <source>
        <dbReference type="ARBA" id="ARBA00023170"/>
    </source>
</evidence>
<evidence type="ECO:0000256" key="5">
    <source>
        <dbReference type="ARBA" id="ARBA00022692"/>
    </source>
</evidence>
<evidence type="ECO:0000256" key="2">
    <source>
        <dbReference type="ARBA" id="ARBA00009810"/>
    </source>
</evidence>
<name>A0ABX8A6X1_9BRAD</name>
<evidence type="ECO:0000256" key="7">
    <source>
        <dbReference type="ARBA" id="ARBA00023136"/>
    </source>
</evidence>
<evidence type="ECO:0000256" key="10">
    <source>
        <dbReference type="PROSITE-ProRule" id="PRU01360"/>
    </source>
</evidence>
<gene>
    <name evidence="16" type="ORF">RPMA_11560</name>
</gene>
<feature type="signal peptide" evidence="13">
    <location>
        <begin position="1"/>
        <end position="34"/>
    </location>
</feature>
<dbReference type="Gene3D" id="2.40.170.20">
    <property type="entry name" value="TonB-dependent receptor, beta-barrel domain"/>
    <property type="match status" value="1"/>
</dbReference>
<evidence type="ECO:0000259" key="15">
    <source>
        <dbReference type="Pfam" id="PF07715"/>
    </source>
</evidence>
<dbReference type="PROSITE" id="PS52016">
    <property type="entry name" value="TONB_DEPENDENT_REC_3"/>
    <property type="match status" value="1"/>
</dbReference>
<keyword evidence="6 11" id="KW-0798">TonB box</keyword>
<dbReference type="PANTHER" id="PTHR32552:SF82">
    <property type="entry name" value="FCUA PROTEIN"/>
    <property type="match status" value="1"/>
</dbReference>
<sequence length="771" mass="82027">MTYFKTCKSRLYAGVATGVVTLCLSGVSSSEADAQTASSQTLPPIAVDAPQQRARTSTVRTRTAPQRVTRVAPRQQTEQPVAPTTTMGTTRTIGTPAPAYAGGQVATGGTLGLLGSTSVMNTPFSTVNYTSELIENQQGRTAADTLINDASVRTTTGGNGFDDTFQIRGFQVGSGDVGLNGLYGLVSSSRVPSQIIERIELLKGPGALINGMAPGSSVGGGINIATKRAGEVPFSRLTPFFMSAGNYGMHLETSQRFGANKEWGVRFNGVGRNGEASVDGGNWRAGLGALSLDYRGERFRWTLDAISQNDDTKNFRPQMTVQATVPFIPAPPDARSNWYPGTMLTQRDNTIASSFEYDLADAVTAYAGIGYREGKNEQIFPDSRVGGPTGMDALGNFRVGNGYYDSYSKTLSGNVGLRSRFNTGFIGHSVNVGFSGFQQENGNSSSVNPAAQAISSNIYNPLPLPMITVPRLTPGKASDITRTSVAIADTMSFLNDMFLVTVGVRHQMVKQDAFNPVSGVPGASYDSGATTPLAGVVFKPWHNVSLYANYAEGLSQGQVVPGGAPNNYTNAGAVLAPFKSKQQEAGVKVDWGTITTTAAVFQITRPATQTTPAGELSYNGEQRNRGLELNAYGLVMPGLRGLVSATFLKPELTNPTNPLERGNDAAGVPDKTFSAGLDWDTPWVYGLSLNGRVIYTGQSYLTSANLPNQRFSDWTRLDIGARYTTTAITGKPVTIRANIENVTGENYWLTTGNFVTVGSPRTYVVSAAFDF</sequence>
<evidence type="ECO:0000256" key="11">
    <source>
        <dbReference type="RuleBase" id="RU003357"/>
    </source>
</evidence>
<feature type="domain" description="TonB-dependent receptor-like beta-barrel" evidence="14">
    <location>
        <begin position="311"/>
        <end position="742"/>
    </location>
</feature>
<keyword evidence="7 10" id="KW-0472">Membrane</keyword>
<dbReference type="Pfam" id="PF00593">
    <property type="entry name" value="TonB_dep_Rec_b-barrel"/>
    <property type="match status" value="1"/>
</dbReference>
<comment type="similarity">
    <text evidence="2 10 11">Belongs to the TonB-dependent receptor family.</text>
</comment>
<evidence type="ECO:0000256" key="4">
    <source>
        <dbReference type="ARBA" id="ARBA00022452"/>
    </source>
</evidence>
<dbReference type="NCBIfam" id="TIGR01783">
    <property type="entry name" value="TonB-siderophor"/>
    <property type="match status" value="1"/>
</dbReference>
<dbReference type="PANTHER" id="PTHR32552">
    <property type="entry name" value="FERRICHROME IRON RECEPTOR-RELATED"/>
    <property type="match status" value="1"/>
</dbReference>
<evidence type="ECO:0000256" key="13">
    <source>
        <dbReference type="SAM" id="SignalP"/>
    </source>
</evidence>
<feature type="region of interest" description="Disordered" evidence="12">
    <location>
        <begin position="35"/>
        <end position="91"/>
    </location>
</feature>
<feature type="compositionally biased region" description="Polar residues" evidence="12">
    <location>
        <begin position="74"/>
        <end position="83"/>
    </location>
</feature>
<proteinExistence type="inferred from homology"/>
<dbReference type="RefSeq" id="WP_211912945.1">
    <property type="nucleotide sequence ID" value="NZ_CP036498.1"/>
</dbReference>
<dbReference type="InterPro" id="IPR012910">
    <property type="entry name" value="Plug_dom"/>
</dbReference>
<protein>
    <submittedName>
        <fullName evidence="16">TonB-dependent receptor</fullName>
    </submittedName>
</protein>
<dbReference type="InterPro" id="IPR010105">
    <property type="entry name" value="TonB_sidphr_rcpt"/>
</dbReference>
<keyword evidence="17" id="KW-1185">Reference proteome</keyword>
<dbReference type="Gene3D" id="2.170.130.10">
    <property type="entry name" value="TonB-dependent receptor, plug domain"/>
    <property type="match status" value="1"/>
</dbReference>
<accession>A0ABX8A6X1</accession>
<keyword evidence="9 10" id="KW-0998">Cell outer membrane</keyword>
<dbReference type="CDD" id="cd01347">
    <property type="entry name" value="ligand_gated_channel"/>
    <property type="match status" value="1"/>
</dbReference>
<dbReference type="InterPro" id="IPR039426">
    <property type="entry name" value="TonB-dep_rcpt-like"/>
</dbReference>
<feature type="chain" id="PRO_5046995576" evidence="13">
    <location>
        <begin position="35"/>
        <end position="771"/>
    </location>
</feature>
<evidence type="ECO:0000256" key="9">
    <source>
        <dbReference type="ARBA" id="ARBA00023237"/>
    </source>
</evidence>
<dbReference type="InterPro" id="IPR000531">
    <property type="entry name" value="Beta-barrel_TonB"/>
</dbReference>
<evidence type="ECO:0000256" key="12">
    <source>
        <dbReference type="SAM" id="MobiDB-lite"/>
    </source>
</evidence>
<organism evidence="16 17">
    <name type="scientific">Tardiphaga alba</name>
    <dbReference type="NCBI Taxonomy" id="340268"/>
    <lineage>
        <taxon>Bacteria</taxon>
        <taxon>Pseudomonadati</taxon>
        <taxon>Pseudomonadota</taxon>
        <taxon>Alphaproteobacteria</taxon>
        <taxon>Hyphomicrobiales</taxon>
        <taxon>Nitrobacteraceae</taxon>
        <taxon>Tardiphaga</taxon>
    </lineage>
</organism>
<keyword evidence="13" id="KW-0732">Signal</keyword>
<feature type="compositionally biased region" description="Low complexity" evidence="12">
    <location>
        <begin position="53"/>
        <end position="64"/>
    </location>
</feature>
<keyword evidence="4 10" id="KW-1134">Transmembrane beta strand</keyword>
<evidence type="ECO:0000313" key="17">
    <source>
        <dbReference type="Proteomes" id="UP000682843"/>
    </source>
</evidence>
<dbReference type="EMBL" id="CP036498">
    <property type="protein sequence ID" value="QUS39403.1"/>
    <property type="molecule type" value="Genomic_DNA"/>
</dbReference>
<evidence type="ECO:0000256" key="6">
    <source>
        <dbReference type="ARBA" id="ARBA00023077"/>
    </source>
</evidence>
<dbReference type="Proteomes" id="UP000682843">
    <property type="component" value="Chromosome"/>
</dbReference>
<evidence type="ECO:0000256" key="1">
    <source>
        <dbReference type="ARBA" id="ARBA00004571"/>
    </source>
</evidence>
<dbReference type="Pfam" id="PF07715">
    <property type="entry name" value="Plug"/>
    <property type="match status" value="1"/>
</dbReference>
<dbReference type="SUPFAM" id="SSF56935">
    <property type="entry name" value="Porins"/>
    <property type="match status" value="1"/>
</dbReference>
<keyword evidence="8 16" id="KW-0675">Receptor</keyword>
<comment type="subcellular location">
    <subcellularLocation>
        <location evidence="1 10">Cell outer membrane</location>
        <topology evidence="1 10">Multi-pass membrane protein</topology>
    </subcellularLocation>
</comment>
<feature type="domain" description="TonB-dependent receptor plug" evidence="15">
    <location>
        <begin position="119"/>
        <end position="213"/>
    </location>
</feature>
<dbReference type="InterPro" id="IPR037066">
    <property type="entry name" value="Plug_dom_sf"/>
</dbReference>